<keyword evidence="2" id="KW-0812">Transmembrane</keyword>
<dbReference type="EMBL" id="JAJCIS010000002">
    <property type="protein sequence ID" value="MCB7386942.1"/>
    <property type="molecule type" value="Genomic_DNA"/>
</dbReference>
<keyword evidence="3" id="KW-1133">Transmembrane helix</keyword>
<dbReference type="InterPro" id="IPR006073">
    <property type="entry name" value="GTP-bd"/>
</dbReference>
<evidence type="ECO:0000313" key="7">
    <source>
        <dbReference type="Proteomes" id="UP001299546"/>
    </source>
</evidence>
<dbReference type="InterPro" id="IPR021147">
    <property type="entry name" value="DUF697"/>
</dbReference>
<evidence type="ECO:0000256" key="3">
    <source>
        <dbReference type="ARBA" id="ARBA00022989"/>
    </source>
</evidence>
<organism evidence="6 7">
    <name type="scientific">Bariatricus massiliensis</name>
    <dbReference type="NCBI Taxonomy" id="1745713"/>
    <lineage>
        <taxon>Bacteria</taxon>
        <taxon>Bacillati</taxon>
        <taxon>Bacillota</taxon>
        <taxon>Clostridia</taxon>
        <taxon>Lachnospirales</taxon>
        <taxon>Lachnospiraceae</taxon>
        <taxon>Bariatricus</taxon>
    </lineage>
</organism>
<sequence>MEINTDKIAEDCIKAINEKIKNLKTLNIIVAGKTGVGKSTLINGMFRENLVETGMGKPVTMHMRKISKKGFPLNVYDTRGFELGKDAQVEVKKEVVEVIQKGIVSKDVNESIHCIWYCINTASNRVEQEEIDWLKDFTKENQVTQVPIIIVLTQSFSKKKAKEMRDMILNENLDVIQVVPVLAMDYDIDDEYIAKAYGLDTLIKVMSEVLPNELQDTLQNVQKASLEEKKRYAQAAVVTATAAAFGEGFSPIPFSDCALLIPTQVAMIASITAIFGLDINKSLITSFVSSTVGAGGATIAGKTIVSNLLKLIPGAGTIAGGSISGATAGMLTTALGEAYILLMEAIYKGELKSSEMNTDIGKQEMKKLFKERIKANK</sequence>
<dbReference type="Proteomes" id="UP001299546">
    <property type="component" value="Unassembled WGS sequence"/>
</dbReference>
<feature type="domain" description="G" evidence="5">
    <location>
        <begin position="28"/>
        <end position="153"/>
    </location>
</feature>
<dbReference type="Pfam" id="PF01926">
    <property type="entry name" value="MMR_HSR1"/>
    <property type="match status" value="1"/>
</dbReference>
<dbReference type="RefSeq" id="WP_066736019.1">
    <property type="nucleotide sequence ID" value="NZ_JAJCIQ010000002.1"/>
</dbReference>
<dbReference type="Gene3D" id="3.40.50.300">
    <property type="entry name" value="P-loop containing nucleotide triphosphate hydrolases"/>
    <property type="match status" value="1"/>
</dbReference>
<dbReference type="Pfam" id="PF05128">
    <property type="entry name" value="DUF697"/>
    <property type="match status" value="1"/>
</dbReference>
<comment type="caution">
    <text evidence="6">The sequence shown here is derived from an EMBL/GenBank/DDBJ whole genome shotgun (WGS) entry which is preliminary data.</text>
</comment>
<evidence type="ECO:0000313" key="6">
    <source>
        <dbReference type="EMBL" id="MCB7386942.1"/>
    </source>
</evidence>
<evidence type="ECO:0000259" key="5">
    <source>
        <dbReference type="Pfam" id="PF01926"/>
    </source>
</evidence>
<dbReference type="SUPFAM" id="SSF52540">
    <property type="entry name" value="P-loop containing nucleoside triphosphate hydrolases"/>
    <property type="match status" value="1"/>
</dbReference>
<gene>
    <name evidence="6" type="ORF">LIZ65_06540</name>
</gene>
<protein>
    <submittedName>
        <fullName evidence="6">50S ribosome-binding GTPase</fullName>
    </submittedName>
</protein>
<name>A0ABS8DFR6_9FIRM</name>
<proteinExistence type="predicted"/>
<reference evidence="6 7" key="1">
    <citation type="submission" date="2021-10" db="EMBL/GenBank/DDBJ databases">
        <title>Collection of gut derived symbiotic bacterial strains cultured from healthy donors.</title>
        <authorList>
            <person name="Lin H."/>
            <person name="Littmann E."/>
            <person name="Kohout C."/>
            <person name="Pamer E.G."/>
        </authorList>
    </citation>
    <scope>NUCLEOTIDE SEQUENCE [LARGE SCALE GENOMIC DNA]</scope>
    <source>
        <strain evidence="6 7">DFI.1.165</strain>
    </source>
</reference>
<comment type="subcellular location">
    <subcellularLocation>
        <location evidence="1">Membrane</location>
        <topology evidence="1">Multi-pass membrane protein</topology>
    </subcellularLocation>
</comment>
<evidence type="ECO:0000256" key="1">
    <source>
        <dbReference type="ARBA" id="ARBA00004141"/>
    </source>
</evidence>
<keyword evidence="4" id="KW-0472">Membrane</keyword>
<accession>A0ABS8DFR6</accession>
<dbReference type="InterPro" id="IPR027417">
    <property type="entry name" value="P-loop_NTPase"/>
</dbReference>
<evidence type="ECO:0000256" key="4">
    <source>
        <dbReference type="ARBA" id="ARBA00023136"/>
    </source>
</evidence>
<keyword evidence="7" id="KW-1185">Reference proteome</keyword>
<evidence type="ECO:0000256" key="2">
    <source>
        <dbReference type="ARBA" id="ARBA00022692"/>
    </source>
</evidence>